<dbReference type="Pfam" id="PF03004">
    <property type="entry name" value="Transposase_24"/>
    <property type="match status" value="1"/>
</dbReference>
<dbReference type="Gramene" id="KOM48157">
    <property type="protein sequence ID" value="KOM48157"/>
    <property type="gene ID" value="LR48_Vigan07g186100"/>
</dbReference>
<dbReference type="InterPro" id="IPR004252">
    <property type="entry name" value="Probable_transposase_24"/>
</dbReference>
<dbReference type="Proteomes" id="UP000053144">
    <property type="component" value="Chromosome 7"/>
</dbReference>
<accession>A0A0L9UZZ3</accession>
<organism evidence="2 3">
    <name type="scientific">Phaseolus angularis</name>
    <name type="common">Azuki bean</name>
    <name type="synonym">Vigna angularis</name>
    <dbReference type="NCBI Taxonomy" id="3914"/>
    <lineage>
        <taxon>Eukaryota</taxon>
        <taxon>Viridiplantae</taxon>
        <taxon>Streptophyta</taxon>
        <taxon>Embryophyta</taxon>
        <taxon>Tracheophyta</taxon>
        <taxon>Spermatophyta</taxon>
        <taxon>Magnoliopsida</taxon>
        <taxon>eudicotyledons</taxon>
        <taxon>Gunneridae</taxon>
        <taxon>Pentapetalae</taxon>
        <taxon>rosids</taxon>
        <taxon>fabids</taxon>
        <taxon>Fabales</taxon>
        <taxon>Fabaceae</taxon>
        <taxon>Papilionoideae</taxon>
        <taxon>50 kb inversion clade</taxon>
        <taxon>NPAAA clade</taxon>
        <taxon>indigoferoid/millettioid clade</taxon>
        <taxon>Phaseoleae</taxon>
        <taxon>Vigna</taxon>
    </lineage>
</organism>
<sequence length="421" mass="46297">MASGPSSPPIPPSGNSDKGKGKKSYVVKLMTRFNNEIGSTSQPTTPTSTSTARFVPPPLVVPGFTPTPHQVPTSSPTSIGTSFPPPIQVPGLTPTPYQVPPYRMASLSPNVGSNPSTPRNFAASPGIADADPHSSSAANNMEECSNSRPIITPIGGGFYPTKTASKAITATIKEQFDEPWLTWGSIPKSTRDVFFERFKRRVSWKPEDEEKSQELGWSVHVDEIFQQTHIRQSTGEFVDERSRRTHEQFVAKFSQIRSETASVGVSTSSPLDPTKEERLRNRCWLEAAGGKYKGRVYGIGNVTSQDDCVDSYIQQTQASSTAQPQNSEEIVNLKSQLQQYGQKLQKFEGFIGVLLPFLPPSAAAAAQEFLNLQNPQLQNDVPNIVQPEQQPPEQQPPEQQPPHQQPPDEQPQDGNDDYMHY</sequence>
<feature type="compositionally biased region" description="Low complexity" evidence="1">
    <location>
        <begin position="39"/>
        <end position="51"/>
    </location>
</feature>
<feature type="compositionally biased region" description="Pro residues" evidence="1">
    <location>
        <begin position="389"/>
        <end position="409"/>
    </location>
</feature>
<feature type="compositionally biased region" description="Pro residues" evidence="1">
    <location>
        <begin position="1"/>
        <end position="12"/>
    </location>
</feature>
<name>A0A0L9UZZ3_PHAAN</name>
<feature type="region of interest" description="Disordered" evidence="1">
    <location>
        <begin position="1"/>
        <end position="58"/>
    </location>
</feature>
<reference evidence="3" key="1">
    <citation type="journal article" date="2015" name="Proc. Natl. Acad. Sci. U.S.A.">
        <title>Genome sequencing of adzuki bean (Vigna angularis) provides insight into high starch and low fat accumulation and domestication.</title>
        <authorList>
            <person name="Yang K."/>
            <person name="Tian Z."/>
            <person name="Chen C."/>
            <person name="Luo L."/>
            <person name="Zhao B."/>
            <person name="Wang Z."/>
            <person name="Yu L."/>
            <person name="Li Y."/>
            <person name="Sun Y."/>
            <person name="Li W."/>
            <person name="Chen Y."/>
            <person name="Li Y."/>
            <person name="Zhang Y."/>
            <person name="Ai D."/>
            <person name="Zhao J."/>
            <person name="Shang C."/>
            <person name="Ma Y."/>
            <person name="Wu B."/>
            <person name="Wang M."/>
            <person name="Gao L."/>
            <person name="Sun D."/>
            <person name="Zhang P."/>
            <person name="Guo F."/>
            <person name="Wang W."/>
            <person name="Li Y."/>
            <person name="Wang J."/>
            <person name="Varshney R.K."/>
            <person name="Wang J."/>
            <person name="Ling H.Q."/>
            <person name="Wan P."/>
        </authorList>
    </citation>
    <scope>NUCLEOTIDE SEQUENCE</scope>
    <source>
        <strain evidence="3">cv. Jingnong 6</strain>
    </source>
</reference>
<proteinExistence type="predicted"/>
<feature type="region of interest" description="Disordered" evidence="1">
    <location>
        <begin position="377"/>
        <end position="421"/>
    </location>
</feature>
<evidence type="ECO:0000256" key="1">
    <source>
        <dbReference type="SAM" id="MobiDB-lite"/>
    </source>
</evidence>
<protein>
    <submittedName>
        <fullName evidence="2">Uncharacterized protein</fullName>
    </submittedName>
</protein>
<dbReference type="AlphaFoldDB" id="A0A0L9UZZ3"/>
<gene>
    <name evidence="2" type="ORF">LR48_Vigan07g186100</name>
</gene>
<feature type="compositionally biased region" description="Acidic residues" evidence="1">
    <location>
        <begin position="410"/>
        <end position="421"/>
    </location>
</feature>
<dbReference type="EMBL" id="CM003377">
    <property type="protein sequence ID" value="KOM48157.1"/>
    <property type="molecule type" value="Genomic_DNA"/>
</dbReference>
<evidence type="ECO:0000313" key="3">
    <source>
        <dbReference type="Proteomes" id="UP000053144"/>
    </source>
</evidence>
<evidence type="ECO:0000313" key="2">
    <source>
        <dbReference type="EMBL" id="KOM48157.1"/>
    </source>
</evidence>